<sequence>MTGPGPWCICTRVTPEPDLRACFGFRTRRATRALTRHYERHLAPVGLKPTQFSVLAALRMGRHRDLTHLAEMLGLERTSLLRALATLGASGFLTPGHALTAAGQARFAAALPLWQAAQDGVAAELGDQDSAITILEQLGERLGRPARA</sequence>
<organism evidence="1 2">
    <name type="scientific">Falsiroseomonas stagni DSM 19981</name>
    <dbReference type="NCBI Taxonomy" id="1123062"/>
    <lineage>
        <taxon>Bacteria</taxon>
        <taxon>Pseudomonadati</taxon>
        <taxon>Pseudomonadota</taxon>
        <taxon>Alphaproteobacteria</taxon>
        <taxon>Acetobacterales</taxon>
        <taxon>Roseomonadaceae</taxon>
        <taxon>Falsiroseomonas</taxon>
    </lineage>
</organism>
<dbReference type="SUPFAM" id="SSF46785">
    <property type="entry name" value="Winged helix' DNA-binding domain"/>
    <property type="match status" value="1"/>
</dbReference>
<dbReference type="EMBL" id="FOSQ01000009">
    <property type="protein sequence ID" value="SFK87851.1"/>
    <property type="molecule type" value="Genomic_DNA"/>
</dbReference>
<dbReference type="GO" id="GO:0003677">
    <property type="term" value="F:DNA binding"/>
    <property type="evidence" value="ECO:0007669"/>
    <property type="project" value="UniProtKB-KW"/>
</dbReference>
<name>A0A1I4D797_9PROT</name>
<dbReference type="Proteomes" id="UP000199473">
    <property type="component" value="Unassembled WGS sequence"/>
</dbReference>
<dbReference type="AlphaFoldDB" id="A0A1I4D797"/>
<evidence type="ECO:0000313" key="1">
    <source>
        <dbReference type="EMBL" id="SFK87851.1"/>
    </source>
</evidence>
<dbReference type="STRING" id="1123062.SAMN02745775_109123"/>
<accession>A0A1I4D797</accession>
<evidence type="ECO:0000313" key="2">
    <source>
        <dbReference type="Proteomes" id="UP000199473"/>
    </source>
</evidence>
<gene>
    <name evidence="1" type="ORF">SAMN02745775_109123</name>
</gene>
<keyword evidence="1" id="KW-0238">DNA-binding</keyword>
<protein>
    <submittedName>
        <fullName evidence="1">DNA-binding transcriptional regulator, MarR family</fullName>
    </submittedName>
</protein>
<keyword evidence="2" id="KW-1185">Reference proteome</keyword>
<dbReference type="Gene3D" id="1.10.10.10">
    <property type="entry name" value="Winged helix-like DNA-binding domain superfamily/Winged helix DNA-binding domain"/>
    <property type="match status" value="1"/>
</dbReference>
<dbReference type="InterPro" id="IPR036390">
    <property type="entry name" value="WH_DNA-bd_sf"/>
</dbReference>
<reference evidence="1 2" key="1">
    <citation type="submission" date="2016-10" db="EMBL/GenBank/DDBJ databases">
        <authorList>
            <person name="de Groot N.N."/>
        </authorList>
    </citation>
    <scope>NUCLEOTIDE SEQUENCE [LARGE SCALE GENOMIC DNA]</scope>
    <source>
        <strain evidence="1 2">DSM 19981</strain>
    </source>
</reference>
<proteinExistence type="predicted"/>
<dbReference type="InterPro" id="IPR036388">
    <property type="entry name" value="WH-like_DNA-bd_sf"/>
</dbReference>